<accession>A0ABV5P327</accession>
<evidence type="ECO:0000313" key="2">
    <source>
        <dbReference type="Proteomes" id="UP001589568"/>
    </source>
</evidence>
<gene>
    <name evidence="1" type="ORF">ACFFR3_46135</name>
</gene>
<reference evidence="1 2" key="1">
    <citation type="submission" date="2024-09" db="EMBL/GenBank/DDBJ databases">
        <authorList>
            <person name="Sun Q."/>
            <person name="Mori K."/>
        </authorList>
    </citation>
    <scope>NUCLEOTIDE SEQUENCE [LARGE SCALE GENOMIC DNA]</scope>
    <source>
        <strain evidence="1 2">JCM 3324</strain>
    </source>
</reference>
<dbReference type="RefSeq" id="WP_345410478.1">
    <property type="nucleotide sequence ID" value="NZ_BAAAXS010000002.1"/>
</dbReference>
<name>A0ABV5P327_9ACTN</name>
<organism evidence="1 2">
    <name type="scientific">Nonomuraea salmonea</name>
    <dbReference type="NCBI Taxonomy" id="46181"/>
    <lineage>
        <taxon>Bacteria</taxon>
        <taxon>Bacillati</taxon>
        <taxon>Actinomycetota</taxon>
        <taxon>Actinomycetes</taxon>
        <taxon>Streptosporangiales</taxon>
        <taxon>Streptosporangiaceae</taxon>
        <taxon>Nonomuraea</taxon>
    </lineage>
</organism>
<evidence type="ECO:0000313" key="1">
    <source>
        <dbReference type="EMBL" id="MFB9476917.1"/>
    </source>
</evidence>
<keyword evidence="2" id="KW-1185">Reference proteome</keyword>
<proteinExistence type="predicted"/>
<sequence length="100" mass="10570">MATAAPSAGDWITCLPFAEPVRVIALAETLTGVEMVVRTVRGKDCPVSLEGLDWAPADEPGSVVTGRPAPRPRTVQDALFYEMGHGAGGRPDDLFGFSDQ</sequence>
<protein>
    <submittedName>
        <fullName evidence="1">Uncharacterized protein</fullName>
    </submittedName>
</protein>
<comment type="caution">
    <text evidence="1">The sequence shown here is derived from an EMBL/GenBank/DDBJ whole genome shotgun (WGS) entry which is preliminary data.</text>
</comment>
<dbReference type="EMBL" id="JBHMCF010000057">
    <property type="protein sequence ID" value="MFB9476917.1"/>
    <property type="molecule type" value="Genomic_DNA"/>
</dbReference>
<dbReference type="Proteomes" id="UP001589568">
    <property type="component" value="Unassembled WGS sequence"/>
</dbReference>